<reference evidence="1 2" key="1">
    <citation type="journal article" date="2010" name="Int. J. Syst. Evol. Microbiol.">
        <title>Vagococcus penaei sp. nov., isolated from spoilage microbiota of cooked shrimp (Penaeus vannamei).</title>
        <authorList>
            <person name="Jaffres E."/>
            <person name="Prevost H."/>
            <person name="Rossero A."/>
            <person name="Joffraud J.J."/>
            <person name="Dousset X."/>
        </authorList>
    </citation>
    <scope>NUCLEOTIDE SEQUENCE [LARGE SCALE GENOMIC DNA]</scope>
    <source>
        <strain evidence="1 2">CD276</strain>
    </source>
</reference>
<dbReference type="Pfam" id="PF09711">
    <property type="entry name" value="Cas_Csn2"/>
    <property type="match status" value="1"/>
</dbReference>
<dbReference type="Proteomes" id="UP000188246">
    <property type="component" value="Chromosome"/>
</dbReference>
<dbReference type="InterPro" id="IPR010146">
    <property type="entry name" value="CRISPR-assoc_prot_Csn2-typ"/>
</dbReference>
<dbReference type="AlphaFoldDB" id="A0A1Q2D5E9"/>
<dbReference type="RefSeq" id="WP_077275693.1">
    <property type="nucleotide sequence ID" value="NZ_CP019609.1"/>
</dbReference>
<dbReference type="EMBL" id="CP019609">
    <property type="protein sequence ID" value="AQP53603.1"/>
    <property type="molecule type" value="Genomic_DNA"/>
</dbReference>
<sequence>MRHINFPILDEPLSINKATFLVVEERDLFTRLIRLFYQYEEAGELKLYKQDYQSINKSELLVITDILGFDINAASVLKLIYSDLEQQLNESPDVKTQIEDLSLGITRLIEVELLNHELDLELDDITFLELLKILGVKIETKTDTLFEKMLEIIQVFKYLSKKKFIVFINVCSYFNQEELIKISEYISLFDSDVLFLEHYKIEGVNQFIIDKDYYVTSETML</sequence>
<organism evidence="1 2">
    <name type="scientific">Vagococcus penaei</name>
    <dbReference type="NCBI Taxonomy" id="633807"/>
    <lineage>
        <taxon>Bacteria</taxon>
        <taxon>Bacillati</taxon>
        <taxon>Bacillota</taxon>
        <taxon>Bacilli</taxon>
        <taxon>Lactobacillales</taxon>
        <taxon>Enterococcaceae</taxon>
        <taxon>Vagococcus</taxon>
    </lineage>
</organism>
<dbReference type="NCBIfam" id="TIGR01866">
    <property type="entry name" value="cas_Csn2"/>
    <property type="match status" value="1"/>
</dbReference>
<keyword evidence="2" id="KW-1185">Reference proteome</keyword>
<protein>
    <submittedName>
        <fullName evidence="1">Type II-A CRISPR-associated protein Csn2</fullName>
    </submittedName>
</protein>
<dbReference type="STRING" id="633807.BW732_04720"/>
<proteinExistence type="predicted"/>
<name>A0A1Q2D5E9_9ENTE</name>
<evidence type="ECO:0000313" key="2">
    <source>
        <dbReference type="Proteomes" id="UP000188246"/>
    </source>
</evidence>
<gene>
    <name evidence="1" type="ORF">BW732_04720</name>
</gene>
<evidence type="ECO:0000313" key="1">
    <source>
        <dbReference type="EMBL" id="AQP53603.1"/>
    </source>
</evidence>
<accession>A0A1Q2D5E9</accession>
<dbReference type="Gene3D" id="3.40.50.11940">
    <property type="match status" value="2"/>
</dbReference>
<dbReference type="KEGG" id="vpi:BW732_04720"/>
<dbReference type="OrthoDB" id="2365673at2"/>
<dbReference type="InterPro" id="IPR038600">
    <property type="entry name" value="Csn2_sf"/>
</dbReference>